<reference evidence="1 2" key="1">
    <citation type="submission" date="2020-02" db="EMBL/GenBank/DDBJ databases">
        <authorList>
            <person name="Ferguson B K."/>
        </authorList>
    </citation>
    <scope>NUCLEOTIDE SEQUENCE [LARGE SCALE GENOMIC DNA]</scope>
</reference>
<protein>
    <submittedName>
        <fullName evidence="1">Uncharacterized protein</fullName>
    </submittedName>
</protein>
<sequence length="138" mass="16274">MYRLFMFTGQDFAEHAGLHFSNKNWIDFSNEVRIKAFTWFEKEVETAEEPESQSRSDKNKKDLKEVFMLSLKPFQLFPFNLSLTNFDHEREVTAIAECTFTIIPPPPMFHFIDGQCALWIYNRPYDSALKELGEQQHG</sequence>
<dbReference type="EMBL" id="CADCXU010007264">
    <property type="protein sequence ID" value="CAA9998608.1"/>
    <property type="molecule type" value="Genomic_DNA"/>
</dbReference>
<evidence type="ECO:0000313" key="2">
    <source>
        <dbReference type="Proteomes" id="UP000479000"/>
    </source>
</evidence>
<evidence type="ECO:0000313" key="1">
    <source>
        <dbReference type="EMBL" id="CAA9998608.1"/>
    </source>
</evidence>
<accession>A0A6H5G6X1</accession>
<proteinExistence type="predicted"/>
<dbReference type="AlphaFoldDB" id="A0A6H5G6X1"/>
<dbReference type="Proteomes" id="UP000479000">
    <property type="component" value="Unassembled WGS sequence"/>
</dbReference>
<keyword evidence="2" id="KW-1185">Reference proteome</keyword>
<gene>
    <name evidence="1" type="ORF">NTEN_LOCUS4891</name>
</gene>
<name>A0A6H5G6X1_9HEMI</name>
<organism evidence="1 2">
    <name type="scientific">Nesidiocoris tenuis</name>
    <dbReference type="NCBI Taxonomy" id="355587"/>
    <lineage>
        <taxon>Eukaryota</taxon>
        <taxon>Metazoa</taxon>
        <taxon>Ecdysozoa</taxon>
        <taxon>Arthropoda</taxon>
        <taxon>Hexapoda</taxon>
        <taxon>Insecta</taxon>
        <taxon>Pterygota</taxon>
        <taxon>Neoptera</taxon>
        <taxon>Paraneoptera</taxon>
        <taxon>Hemiptera</taxon>
        <taxon>Heteroptera</taxon>
        <taxon>Panheteroptera</taxon>
        <taxon>Cimicomorpha</taxon>
        <taxon>Miridae</taxon>
        <taxon>Dicyphina</taxon>
        <taxon>Nesidiocoris</taxon>
    </lineage>
</organism>